<dbReference type="Pfam" id="PF00294">
    <property type="entry name" value="PfkB"/>
    <property type="match status" value="1"/>
</dbReference>
<protein>
    <recommendedName>
        <fullName evidence="1">Carbohydrate kinase PfkB domain-containing protein</fullName>
    </recommendedName>
</protein>
<dbReference type="InterPro" id="IPR029056">
    <property type="entry name" value="Ribokinase-like"/>
</dbReference>
<dbReference type="PANTHER" id="PTHR47826:SF1">
    <property type="entry name" value="OS03G0164700 PROTEIN"/>
    <property type="match status" value="1"/>
</dbReference>
<gene>
    <name evidence="2" type="ORF">METZ01_LOCUS278015</name>
</gene>
<evidence type="ECO:0000313" key="2">
    <source>
        <dbReference type="EMBL" id="SVC25161.1"/>
    </source>
</evidence>
<dbReference type="EMBL" id="UINC01081374">
    <property type="protein sequence ID" value="SVC25161.1"/>
    <property type="molecule type" value="Genomic_DNA"/>
</dbReference>
<sequence>MKFLTISDLCADLVVPIGELPLRPGKHQPSNQCLFVAGGTSNTLIVAARLGLDTHAVGAVGDDWLGKMVLQQLCDEDVSTNYVQVVPHATTTLSIELVDSSAQHVFVGALGKGTTVELSTDLDTILSGVEAVFCTSYALASHSLFSCSNSLDILKYAHKCGISTFFDLGPAAFSIDRDIVEQAINASTVVLTTMEELIGWTGRSDKIQATSEILGTGAEIVVI</sequence>
<dbReference type="InterPro" id="IPR011611">
    <property type="entry name" value="PfkB_dom"/>
</dbReference>
<reference evidence="2" key="1">
    <citation type="submission" date="2018-05" db="EMBL/GenBank/DDBJ databases">
        <authorList>
            <person name="Lanie J.A."/>
            <person name="Ng W.-L."/>
            <person name="Kazmierczak K.M."/>
            <person name="Andrzejewski T.M."/>
            <person name="Davidsen T.M."/>
            <person name="Wayne K.J."/>
            <person name="Tettelin H."/>
            <person name="Glass J.I."/>
            <person name="Rusch D."/>
            <person name="Podicherti R."/>
            <person name="Tsui H.-C.T."/>
            <person name="Winkler M.E."/>
        </authorList>
    </citation>
    <scope>NUCLEOTIDE SEQUENCE</scope>
</reference>
<dbReference type="AlphaFoldDB" id="A0A382KR81"/>
<dbReference type="SUPFAM" id="SSF53613">
    <property type="entry name" value="Ribokinase-like"/>
    <property type="match status" value="1"/>
</dbReference>
<evidence type="ECO:0000259" key="1">
    <source>
        <dbReference type="Pfam" id="PF00294"/>
    </source>
</evidence>
<feature type="non-terminal residue" evidence="2">
    <location>
        <position position="223"/>
    </location>
</feature>
<dbReference type="PANTHER" id="PTHR47826">
    <property type="entry name" value="OS03G0164700 PROTEIN"/>
    <property type="match status" value="1"/>
</dbReference>
<dbReference type="Gene3D" id="3.40.1190.20">
    <property type="match status" value="1"/>
</dbReference>
<proteinExistence type="predicted"/>
<organism evidence="2">
    <name type="scientific">marine metagenome</name>
    <dbReference type="NCBI Taxonomy" id="408172"/>
    <lineage>
        <taxon>unclassified sequences</taxon>
        <taxon>metagenomes</taxon>
        <taxon>ecological metagenomes</taxon>
    </lineage>
</organism>
<feature type="domain" description="Carbohydrate kinase PfkB" evidence="1">
    <location>
        <begin position="19"/>
        <end position="223"/>
    </location>
</feature>
<name>A0A382KR81_9ZZZZ</name>
<accession>A0A382KR81</accession>